<dbReference type="Proteomes" id="UP000276834">
    <property type="component" value="Unassembled WGS sequence"/>
</dbReference>
<feature type="region of interest" description="Disordered" evidence="1">
    <location>
        <begin position="1"/>
        <end position="105"/>
    </location>
</feature>
<evidence type="ECO:0000256" key="1">
    <source>
        <dbReference type="SAM" id="MobiDB-lite"/>
    </source>
</evidence>
<keyword evidence="3" id="KW-1185">Reference proteome</keyword>
<accession>A0A3L8S0F5</accession>
<proteinExistence type="predicted"/>
<protein>
    <submittedName>
        <fullName evidence="2">Uncharacterized protein</fullName>
    </submittedName>
</protein>
<dbReference type="EMBL" id="QUSF01000094">
    <property type="protein sequence ID" value="RLV93044.1"/>
    <property type="molecule type" value="Genomic_DNA"/>
</dbReference>
<feature type="compositionally biased region" description="Basic and acidic residues" evidence="1">
    <location>
        <begin position="70"/>
        <end position="88"/>
    </location>
</feature>
<feature type="region of interest" description="Disordered" evidence="1">
    <location>
        <begin position="121"/>
        <end position="149"/>
    </location>
</feature>
<reference evidence="2 3" key="1">
    <citation type="journal article" date="2018" name="Proc. R. Soc. B">
        <title>A non-coding region near Follistatin controls head colour polymorphism in the Gouldian finch.</title>
        <authorList>
            <person name="Toomey M.B."/>
            <person name="Marques C.I."/>
            <person name="Andrade P."/>
            <person name="Araujo P.M."/>
            <person name="Sabatino S."/>
            <person name="Gazda M.A."/>
            <person name="Afonso S."/>
            <person name="Lopes R.J."/>
            <person name="Corbo J.C."/>
            <person name="Carneiro M."/>
        </authorList>
    </citation>
    <scope>NUCLEOTIDE SEQUENCE [LARGE SCALE GENOMIC DNA]</scope>
    <source>
        <strain evidence="2">Red01</strain>
        <tissue evidence="2">Muscle</tissue>
    </source>
</reference>
<organism evidence="2 3">
    <name type="scientific">Chloebia gouldiae</name>
    <name type="common">Gouldian finch</name>
    <name type="synonym">Erythrura gouldiae</name>
    <dbReference type="NCBI Taxonomy" id="44316"/>
    <lineage>
        <taxon>Eukaryota</taxon>
        <taxon>Metazoa</taxon>
        <taxon>Chordata</taxon>
        <taxon>Craniata</taxon>
        <taxon>Vertebrata</taxon>
        <taxon>Euteleostomi</taxon>
        <taxon>Archelosauria</taxon>
        <taxon>Archosauria</taxon>
        <taxon>Dinosauria</taxon>
        <taxon>Saurischia</taxon>
        <taxon>Theropoda</taxon>
        <taxon>Coelurosauria</taxon>
        <taxon>Aves</taxon>
        <taxon>Neognathae</taxon>
        <taxon>Neoaves</taxon>
        <taxon>Telluraves</taxon>
        <taxon>Australaves</taxon>
        <taxon>Passeriformes</taxon>
        <taxon>Passeroidea</taxon>
        <taxon>Passeridae</taxon>
        <taxon>Chloebia</taxon>
    </lineage>
</organism>
<evidence type="ECO:0000313" key="2">
    <source>
        <dbReference type="EMBL" id="RLV93044.1"/>
    </source>
</evidence>
<name>A0A3L8S0F5_CHLGU</name>
<evidence type="ECO:0000313" key="3">
    <source>
        <dbReference type="Proteomes" id="UP000276834"/>
    </source>
</evidence>
<dbReference type="AlphaFoldDB" id="A0A3L8S0F5"/>
<comment type="caution">
    <text evidence="2">The sequence shown here is derived from an EMBL/GenBank/DDBJ whole genome shotgun (WGS) entry which is preliminary data.</text>
</comment>
<gene>
    <name evidence="2" type="ORF">DV515_00013583</name>
</gene>
<sequence length="149" mass="16080">MEGKAPALGRAPAPSKSRRKNASVKKGRTEQSPQRPICKGQLHPQQPSASASPRKHGGGLPGYTPGVKGVEWREPGRQRGREENREQATRLQGRAGHGTGFDLLQARGNSEPWICQHQLLPTGTPEDRAGVPEVAQSPGTQGKFSWLPL</sequence>
<feature type="compositionally biased region" description="Basic residues" evidence="1">
    <location>
        <begin position="16"/>
        <end position="26"/>
    </location>
</feature>